<reference evidence="10" key="1">
    <citation type="submission" date="2025-08" db="UniProtKB">
        <authorList>
            <consortium name="RefSeq"/>
        </authorList>
    </citation>
    <scope>IDENTIFICATION</scope>
    <source>
        <tissue evidence="10">Whole body</tissue>
    </source>
</reference>
<dbReference type="Proteomes" id="UP000694924">
    <property type="component" value="Unplaced"/>
</dbReference>
<feature type="transmembrane region" description="Helical" evidence="7">
    <location>
        <begin position="422"/>
        <end position="446"/>
    </location>
</feature>
<dbReference type="InterPro" id="IPR005829">
    <property type="entry name" value="Sugar_transporter_CS"/>
</dbReference>
<proteinExistence type="predicted"/>
<organism evidence="9 10">
    <name type="scientific">Polistes dominula</name>
    <name type="common">European paper wasp</name>
    <name type="synonym">Vespa dominula</name>
    <dbReference type="NCBI Taxonomy" id="743375"/>
    <lineage>
        <taxon>Eukaryota</taxon>
        <taxon>Metazoa</taxon>
        <taxon>Ecdysozoa</taxon>
        <taxon>Arthropoda</taxon>
        <taxon>Hexapoda</taxon>
        <taxon>Insecta</taxon>
        <taxon>Pterygota</taxon>
        <taxon>Neoptera</taxon>
        <taxon>Endopterygota</taxon>
        <taxon>Hymenoptera</taxon>
        <taxon>Apocrita</taxon>
        <taxon>Aculeata</taxon>
        <taxon>Vespoidea</taxon>
        <taxon>Vespidae</taxon>
        <taxon>Polistinae</taxon>
        <taxon>Polistini</taxon>
        <taxon>Polistes</taxon>
    </lineage>
</organism>
<feature type="transmembrane region" description="Helical" evidence="7">
    <location>
        <begin position="17"/>
        <end position="36"/>
    </location>
</feature>
<feature type="transmembrane region" description="Helical" evidence="7">
    <location>
        <begin position="149"/>
        <end position="169"/>
    </location>
</feature>
<feature type="transmembrane region" description="Helical" evidence="7">
    <location>
        <begin position="395"/>
        <end position="416"/>
    </location>
</feature>
<keyword evidence="3 7" id="KW-0812">Transmembrane</keyword>
<accession>A0ABM1HV40</accession>
<dbReference type="PROSITE" id="PS50850">
    <property type="entry name" value="MFS"/>
    <property type="match status" value="1"/>
</dbReference>
<feature type="transmembrane region" description="Helical" evidence="7">
    <location>
        <begin position="61"/>
        <end position="78"/>
    </location>
</feature>
<dbReference type="SUPFAM" id="SSF103473">
    <property type="entry name" value="MFS general substrate transporter"/>
    <property type="match status" value="1"/>
</dbReference>
<feature type="transmembrane region" description="Helical" evidence="7">
    <location>
        <begin position="326"/>
        <end position="347"/>
    </location>
</feature>
<dbReference type="PANTHER" id="PTHR48021">
    <property type="match status" value="1"/>
</dbReference>
<evidence type="ECO:0000256" key="5">
    <source>
        <dbReference type="ARBA" id="ARBA00023136"/>
    </source>
</evidence>
<evidence type="ECO:0000313" key="9">
    <source>
        <dbReference type="Proteomes" id="UP000694924"/>
    </source>
</evidence>
<sequence>MKEIKEQTGEPGKFRQFIAAMVVNLSAMAYGTMVGWQSPSAPQLQSENSPIGTIAMTDEEVSWLSAIMCLGGTITTPMMGPLSEKLGRKFTGYLIAVPFVISSFLTIFATSSMHLFIARFFAGVGGAGALFVIPLYVSEISCDLIRGMLGSLLVLMLNTGILIAYILGAFMPFKIFNICIAMLSLIYLGGFIFLPETPVYLVRHNRLREAARSLMWLRAGHQLTVERELLRLQIATKEAATSTKSIGFSDLFRDRGTIKGLVIALGLFAGQQLCGIFAMISYTETIFRISGSSLSPNTAAITVGAIQVVGSYLSTSLMERTGRRPLLLISALGMCICHYVLGTFCYLQELNYDISAFGWIPVVALSIYMIVYCLGLGPGPYVISSEIFSRDISSLAVTVALFFVWIVAFMVVKFFANLVVIFGMYGCFFILGTSCISTFLFIFILVPETKGRSREDILNELNGGDAWDSTTAKVKISSNILA</sequence>
<feature type="transmembrane region" description="Helical" evidence="7">
    <location>
        <begin position="261"/>
        <end position="282"/>
    </location>
</feature>
<keyword evidence="9" id="KW-1185">Reference proteome</keyword>
<feature type="transmembrane region" description="Helical" evidence="7">
    <location>
        <begin position="294"/>
        <end position="314"/>
    </location>
</feature>
<keyword evidence="2" id="KW-1003">Cell membrane</keyword>
<evidence type="ECO:0000313" key="10">
    <source>
        <dbReference type="RefSeq" id="XP_015171827.1"/>
    </source>
</evidence>
<feature type="domain" description="Major facilitator superfamily (MFS) profile" evidence="8">
    <location>
        <begin position="15"/>
        <end position="450"/>
    </location>
</feature>
<evidence type="ECO:0000256" key="7">
    <source>
        <dbReference type="SAM" id="Phobius"/>
    </source>
</evidence>
<dbReference type="InterPro" id="IPR050549">
    <property type="entry name" value="MFS_Trehalose_Transporter"/>
</dbReference>
<name>A0ABM1HV40_POLDO</name>
<keyword evidence="4 7" id="KW-1133">Transmembrane helix</keyword>
<feature type="transmembrane region" description="Helical" evidence="7">
    <location>
        <begin position="90"/>
        <end position="110"/>
    </location>
</feature>
<evidence type="ECO:0000256" key="2">
    <source>
        <dbReference type="ARBA" id="ARBA00022475"/>
    </source>
</evidence>
<dbReference type="PROSITE" id="PS00216">
    <property type="entry name" value="SUGAR_TRANSPORT_1"/>
    <property type="match status" value="1"/>
</dbReference>
<dbReference type="PRINTS" id="PR00171">
    <property type="entry name" value="SUGRTRNSPORT"/>
</dbReference>
<comment type="subcellular location">
    <subcellularLocation>
        <location evidence="1">Cell membrane</location>
        <topology evidence="1">Multi-pass membrane protein</topology>
    </subcellularLocation>
</comment>
<evidence type="ECO:0000256" key="4">
    <source>
        <dbReference type="ARBA" id="ARBA00022989"/>
    </source>
</evidence>
<dbReference type="InterPro" id="IPR036259">
    <property type="entry name" value="MFS_trans_sf"/>
</dbReference>
<dbReference type="InterPro" id="IPR020846">
    <property type="entry name" value="MFS_dom"/>
</dbReference>
<dbReference type="InterPro" id="IPR003663">
    <property type="entry name" value="Sugar/inositol_transpt"/>
</dbReference>
<keyword evidence="6" id="KW-0325">Glycoprotein</keyword>
<keyword evidence="5 7" id="KW-0472">Membrane</keyword>
<evidence type="ECO:0000259" key="8">
    <source>
        <dbReference type="PROSITE" id="PS50850"/>
    </source>
</evidence>
<evidence type="ECO:0000256" key="6">
    <source>
        <dbReference type="ARBA" id="ARBA00023180"/>
    </source>
</evidence>
<feature type="transmembrane region" description="Helical" evidence="7">
    <location>
        <begin position="359"/>
        <end position="383"/>
    </location>
</feature>
<feature type="transmembrane region" description="Helical" evidence="7">
    <location>
        <begin position="175"/>
        <end position="194"/>
    </location>
</feature>
<feature type="transmembrane region" description="Helical" evidence="7">
    <location>
        <begin position="116"/>
        <end position="137"/>
    </location>
</feature>
<evidence type="ECO:0000256" key="1">
    <source>
        <dbReference type="ARBA" id="ARBA00004651"/>
    </source>
</evidence>
<dbReference type="GeneID" id="107064071"/>
<gene>
    <name evidence="10" type="primary">LOC107064071</name>
</gene>
<dbReference type="InterPro" id="IPR044775">
    <property type="entry name" value="MFS_ERD6/Tret1-like"/>
</dbReference>
<dbReference type="PANTHER" id="PTHR48021:SF1">
    <property type="entry name" value="GH07001P-RELATED"/>
    <property type="match status" value="1"/>
</dbReference>
<protein>
    <submittedName>
        <fullName evidence="10">Facilitated trehalose transporter Tret1-like</fullName>
    </submittedName>
</protein>
<dbReference type="Pfam" id="PF00083">
    <property type="entry name" value="Sugar_tr"/>
    <property type="match status" value="1"/>
</dbReference>
<dbReference type="InterPro" id="IPR005828">
    <property type="entry name" value="MFS_sugar_transport-like"/>
</dbReference>
<dbReference type="RefSeq" id="XP_015171827.1">
    <property type="nucleotide sequence ID" value="XM_015316341.1"/>
</dbReference>
<dbReference type="Gene3D" id="1.20.1250.20">
    <property type="entry name" value="MFS general substrate transporter like domains"/>
    <property type="match status" value="1"/>
</dbReference>
<dbReference type="CDD" id="cd17358">
    <property type="entry name" value="MFS_GLUT6_8_Class3_like"/>
    <property type="match status" value="1"/>
</dbReference>
<evidence type="ECO:0000256" key="3">
    <source>
        <dbReference type="ARBA" id="ARBA00022692"/>
    </source>
</evidence>